<name>A0A1G7B1F0_9BACT</name>
<accession>A0A1G7B1F0</accession>
<organism evidence="2 3">
    <name type="scientific">Dyadobacter soli</name>
    <dbReference type="NCBI Taxonomy" id="659014"/>
    <lineage>
        <taxon>Bacteria</taxon>
        <taxon>Pseudomonadati</taxon>
        <taxon>Bacteroidota</taxon>
        <taxon>Cytophagia</taxon>
        <taxon>Cytophagales</taxon>
        <taxon>Spirosomataceae</taxon>
        <taxon>Dyadobacter</taxon>
    </lineage>
</organism>
<evidence type="ECO:0000256" key="1">
    <source>
        <dbReference type="SAM" id="Coils"/>
    </source>
</evidence>
<dbReference type="OrthoDB" id="884710at2"/>
<dbReference type="EMBL" id="FNAN01000004">
    <property type="protein sequence ID" value="SDE20948.1"/>
    <property type="molecule type" value="Genomic_DNA"/>
</dbReference>
<gene>
    <name evidence="2" type="ORF">SAMN04487996_10450</name>
</gene>
<dbReference type="RefSeq" id="WP_143016805.1">
    <property type="nucleotide sequence ID" value="NZ_FNAN01000004.1"/>
</dbReference>
<sequence>MEPTSQNSTAELADKLLADTQAEVATLKAQVEVLETEKKSLEEQIAGKDARITELTGAVKEAETLVLAQQAQLAKQPTETVVDDLVVTYKKGHYRIAIPSFHFKGENYTADQLKDDQELIAKLIDAKSGVLVPVKK</sequence>
<proteinExistence type="predicted"/>
<protein>
    <submittedName>
        <fullName evidence="2">Uncharacterized protein</fullName>
    </submittedName>
</protein>
<dbReference type="Proteomes" id="UP000198748">
    <property type="component" value="Unassembled WGS sequence"/>
</dbReference>
<feature type="coiled-coil region" evidence="1">
    <location>
        <begin position="10"/>
        <end position="51"/>
    </location>
</feature>
<dbReference type="AlphaFoldDB" id="A0A1G7B1F0"/>
<dbReference type="STRING" id="659014.SAMN04487996_10450"/>
<keyword evidence="3" id="KW-1185">Reference proteome</keyword>
<evidence type="ECO:0000313" key="2">
    <source>
        <dbReference type="EMBL" id="SDE20948.1"/>
    </source>
</evidence>
<reference evidence="3" key="1">
    <citation type="submission" date="2016-10" db="EMBL/GenBank/DDBJ databases">
        <authorList>
            <person name="Varghese N."/>
            <person name="Submissions S."/>
        </authorList>
    </citation>
    <scope>NUCLEOTIDE SEQUENCE [LARGE SCALE GENOMIC DNA]</scope>
    <source>
        <strain evidence="3">DSM 25329</strain>
    </source>
</reference>
<evidence type="ECO:0000313" key="3">
    <source>
        <dbReference type="Proteomes" id="UP000198748"/>
    </source>
</evidence>
<keyword evidence="1" id="KW-0175">Coiled coil</keyword>
<dbReference type="Gene3D" id="6.10.250.3150">
    <property type="match status" value="1"/>
</dbReference>